<dbReference type="InterPro" id="IPR036277">
    <property type="entry name" value="SMC_hinge_sf"/>
</dbReference>
<protein>
    <submittedName>
        <fullName evidence="5">Uncharacterized protein MANES_06G005500</fullName>
    </submittedName>
</protein>
<dbReference type="GO" id="GO:0051276">
    <property type="term" value="P:chromosome organization"/>
    <property type="evidence" value="ECO:0007669"/>
    <property type="project" value="InterPro"/>
</dbReference>
<evidence type="ECO:0000256" key="1">
    <source>
        <dbReference type="ARBA" id="ARBA00023054"/>
    </source>
</evidence>
<dbReference type="InterPro" id="IPR041741">
    <property type="entry name" value="SMC3_ABC_euk"/>
</dbReference>
<dbReference type="SUPFAM" id="SSF75553">
    <property type="entry name" value="Smc hinge domain"/>
    <property type="match status" value="1"/>
</dbReference>
<reference evidence="5" key="1">
    <citation type="submission" date="2018-02" db="EMBL/GenBank/DDBJ databases">
        <title>Rhizophora mucronata_Transcriptome.</title>
        <authorList>
            <person name="Meera S.P."/>
            <person name="Sreeshan A."/>
            <person name="Augustine A."/>
        </authorList>
    </citation>
    <scope>NUCLEOTIDE SEQUENCE</scope>
    <source>
        <tissue evidence="5">Leaf</tissue>
    </source>
</reference>
<name>A0A2P2MI38_RHIMU</name>
<dbReference type="FunFam" id="3.40.50.300:FF:000424">
    <property type="entry name" value="Structural maintenance of chromosomes 3"/>
    <property type="match status" value="1"/>
</dbReference>
<feature type="coiled-coil region" evidence="3">
    <location>
        <begin position="186"/>
        <end position="343"/>
    </location>
</feature>
<sequence>MYIKQVVIEGFKSYREQIATEPFSSKINCVIGPNGSGKTNFFHAIRFVLSDLFQNLRSEDRHALLHEGAGHQVLSAFVEIVFDNYDNRIPVDKEEVRLRRTIGLKKDEYFLDGKHITKTEVMNLLESAGFSRSNPYYVVQQGKIASLTLMKDSERLDLLKEIGGTRVYEERRRESLKIMQETGNKRKQIIQVVQYLDERLKELDEEKEELRKYQQLDKQRKSLEYTIYDKELHDARQKLAELEEARNKVSETSAKKYNSVLDAHERSKELDDEIKHLTKQVQVKSKDREAAERQQVEAMKRQTELDLDLKDLEERISGNDQAKEDANNQLDLLRIEIQKSLEELDQISPEYEKQVMNEKEITKGIMEREKQLSILYQKQGRATQFSSRAARDRWLQREIDDLKRVLSSNLAQEKKLRGEIDKLNADLKERDAYIEGRKAEIASLESMLSLSREGFNNHRSQRDILQDERKSLWDKESKLTSDIDKLRTEVEKAEKSLDHATPGDVRRGLNSIRRICRDYKINGVFGPIIELLDCDEKFFTAVEVTAGNRFYWFLACN</sequence>
<evidence type="ECO:0000256" key="3">
    <source>
        <dbReference type="SAM" id="Coils"/>
    </source>
</evidence>
<dbReference type="SUPFAM" id="SSF52540">
    <property type="entry name" value="P-loop containing nucleoside triphosphate hydrolases"/>
    <property type="match status" value="1"/>
</dbReference>
<organism evidence="5">
    <name type="scientific">Rhizophora mucronata</name>
    <name type="common">Asiatic mangrove</name>
    <dbReference type="NCBI Taxonomy" id="61149"/>
    <lineage>
        <taxon>Eukaryota</taxon>
        <taxon>Viridiplantae</taxon>
        <taxon>Streptophyta</taxon>
        <taxon>Embryophyta</taxon>
        <taxon>Tracheophyta</taxon>
        <taxon>Spermatophyta</taxon>
        <taxon>Magnoliopsida</taxon>
        <taxon>eudicotyledons</taxon>
        <taxon>Gunneridae</taxon>
        <taxon>Pentapetalae</taxon>
        <taxon>rosids</taxon>
        <taxon>fabids</taxon>
        <taxon>Malpighiales</taxon>
        <taxon>Rhizophoraceae</taxon>
        <taxon>Rhizophora</taxon>
    </lineage>
</organism>
<keyword evidence="2" id="KW-0131">Cell cycle</keyword>
<evidence type="ECO:0000259" key="4">
    <source>
        <dbReference type="Pfam" id="PF02463"/>
    </source>
</evidence>
<dbReference type="Pfam" id="PF02463">
    <property type="entry name" value="SMC_N"/>
    <property type="match status" value="1"/>
</dbReference>
<dbReference type="GO" id="GO:0005694">
    <property type="term" value="C:chromosome"/>
    <property type="evidence" value="ECO:0007669"/>
    <property type="project" value="InterPro"/>
</dbReference>
<dbReference type="InterPro" id="IPR003395">
    <property type="entry name" value="RecF/RecN/SMC_N"/>
</dbReference>
<accession>A0A2P2MI38</accession>
<proteinExistence type="predicted"/>
<evidence type="ECO:0000256" key="2">
    <source>
        <dbReference type="ARBA" id="ARBA00023306"/>
    </source>
</evidence>
<dbReference type="InterPro" id="IPR027417">
    <property type="entry name" value="P-loop_NTPase"/>
</dbReference>
<evidence type="ECO:0000313" key="5">
    <source>
        <dbReference type="EMBL" id="MBX29913.1"/>
    </source>
</evidence>
<dbReference type="GO" id="GO:0016887">
    <property type="term" value="F:ATP hydrolysis activity"/>
    <property type="evidence" value="ECO:0007669"/>
    <property type="project" value="InterPro"/>
</dbReference>
<dbReference type="AlphaFoldDB" id="A0A2P2MI38"/>
<dbReference type="EMBL" id="GGEC01049429">
    <property type="protein sequence ID" value="MBX29913.1"/>
    <property type="molecule type" value="Transcribed_RNA"/>
</dbReference>
<keyword evidence="1 3" id="KW-0175">Coiled coil</keyword>
<dbReference type="CDD" id="cd03272">
    <property type="entry name" value="ABC_SMC3_euk"/>
    <property type="match status" value="1"/>
</dbReference>
<dbReference type="PANTHER" id="PTHR43977">
    <property type="entry name" value="STRUCTURAL MAINTENANCE OF CHROMOSOMES PROTEIN 3"/>
    <property type="match status" value="1"/>
</dbReference>
<dbReference type="Gene3D" id="1.20.1060.20">
    <property type="match status" value="1"/>
</dbReference>
<dbReference type="GO" id="GO:0005524">
    <property type="term" value="F:ATP binding"/>
    <property type="evidence" value="ECO:0007669"/>
    <property type="project" value="InterPro"/>
</dbReference>
<dbReference type="EMBL" id="GGEC01049426">
    <property type="protein sequence ID" value="MBX29910.1"/>
    <property type="molecule type" value="Transcribed_RNA"/>
</dbReference>
<feature type="domain" description="RecF/RecN/SMC N-terminal" evidence="4">
    <location>
        <begin position="2"/>
        <end position="133"/>
    </location>
</feature>
<dbReference type="Gene3D" id="3.40.50.300">
    <property type="entry name" value="P-loop containing nucleotide triphosphate hydrolases"/>
    <property type="match status" value="1"/>
</dbReference>